<proteinExistence type="predicted"/>
<reference evidence="1 2" key="1">
    <citation type="submission" date="2018-04" db="EMBL/GenBank/DDBJ databases">
        <title>The genome of golden apple snail Pomacea canaliculata provides insight into stress tolerance and invasive adaptation.</title>
        <authorList>
            <person name="Liu C."/>
            <person name="Liu B."/>
            <person name="Ren Y."/>
            <person name="Zhang Y."/>
            <person name="Wang H."/>
            <person name="Li S."/>
            <person name="Jiang F."/>
            <person name="Yin L."/>
            <person name="Zhang G."/>
            <person name="Qian W."/>
            <person name="Fan W."/>
        </authorList>
    </citation>
    <scope>NUCLEOTIDE SEQUENCE [LARGE SCALE GENOMIC DNA]</scope>
    <source>
        <strain evidence="1">SZHN2017</strain>
        <tissue evidence="1">Muscle</tissue>
    </source>
</reference>
<keyword evidence="2" id="KW-1185">Reference proteome</keyword>
<name>A0A2T7NRV0_POMCA</name>
<comment type="caution">
    <text evidence="1">The sequence shown here is derived from an EMBL/GenBank/DDBJ whole genome shotgun (WGS) entry which is preliminary data.</text>
</comment>
<evidence type="ECO:0000313" key="1">
    <source>
        <dbReference type="EMBL" id="PVD23863.1"/>
    </source>
</evidence>
<organism evidence="1 2">
    <name type="scientific">Pomacea canaliculata</name>
    <name type="common">Golden apple snail</name>
    <dbReference type="NCBI Taxonomy" id="400727"/>
    <lineage>
        <taxon>Eukaryota</taxon>
        <taxon>Metazoa</taxon>
        <taxon>Spiralia</taxon>
        <taxon>Lophotrochozoa</taxon>
        <taxon>Mollusca</taxon>
        <taxon>Gastropoda</taxon>
        <taxon>Caenogastropoda</taxon>
        <taxon>Architaenioglossa</taxon>
        <taxon>Ampullarioidea</taxon>
        <taxon>Ampullariidae</taxon>
        <taxon>Pomacea</taxon>
    </lineage>
</organism>
<accession>A0A2T7NRV0</accession>
<gene>
    <name evidence="1" type="ORF">C0Q70_17137</name>
</gene>
<protein>
    <submittedName>
        <fullName evidence="1">Uncharacterized protein</fullName>
    </submittedName>
</protein>
<dbReference type="AlphaFoldDB" id="A0A2T7NRV0"/>
<dbReference type="EMBL" id="PZQS01000010">
    <property type="protein sequence ID" value="PVD23863.1"/>
    <property type="molecule type" value="Genomic_DNA"/>
</dbReference>
<sequence length="103" mass="11518">MALSPRNSRVSELDLGFPRIHSGPAGDYDAHTVLCRLERSPDEETEHVFAVGSDVVRGRACPPYCHWTLLFIKIKRSLGSMVHMGVLWQKFDECVGQTSVCSE</sequence>
<evidence type="ECO:0000313" key="2">
    <source>
        <dbReference type="Proteomes" id="UP000245119"/>
    </source>
</evidence>
<dbReference type="Proteomes" id="UP000245119">
    <property type="component" value="Linkage Group LG10"/>
</dbReference>